<reference evidence="1" key="1">
    <citation type="submission" date="2023-05" db="EMBL/GenBank/DDBJ databases">
        <title>Nepenthes gracilis genome sequencing.</title>
        <authorList>
            <person name="Fukushima K."/>
        </authorList>
    </citation>
    <scope>NUCLEOTIDE SEQUENCE</scope>
    <source>
        <strain evidence="1">SING2019-196</strain>
    </source>
</reference>
<name>A0AAD3SMN7_NEPGR</name>
<dbReference type="AlphaFoldDB" id="A0AAD3SMN7"/>
<comment type="caution">
    <text evidence="1">The sequence shown here is derived from an EMBL/GenBank/DDBJ whole genome shotgun (WGS) entry which is preliminary data.</text>
</comment>
<organism evidence="1 2">
    <name type="scientific">Nepenthes gracilis</name>
    <name type="common">Slender pitcher plant</name>
    <dbReference type="NCBI Taxonomy" id="150966"/>
    <lineage>
        <taxon>Eukaryota</taxon>
        <taxon>Viridiplantae</taxon>
        <taxon>Streptophyta</taxon>
        <taxon>Embryophyta</taxon>
        <taxon>Tracheophyta</taxon>
        <taxon>Spermatophyta</taxon>
        <taxon>Magnoliopsida</taxon>
        <taxon>eudicotyledons</taxon>
        <taxon>Gunneridae</taxon>
        <taxon>Pentapetalae</taxon>
        <taxon>Caryophyllales</taxon>
        <taxon>Nepenthaceae</taxon>
        <taxon>Nepenthes</taxon>
    </lineage>
</organism>
<dbReference type="Proteomes" id="UP001279734">
    <property type="component" value="Unassembled WGS sequence"/>
</dbReference>
<keyword evidence="2" id="KW-1185">Reference proteome</keyword>
<evidence type="ECO:0000313" key="1">
    <source>
        <dbReference type="EMBL" id="GMH13519.1"/>
    </source>
</evidence>
<accession>A0AAD3SMN7</accession>
<sequence length="60" mass="6480">MAWHVPCVGVVYNCSRASEHIELLDEAQNLRNPERVRANSSSPPSTRALFGPLTACVAAS</sequence>
<dbReference type="EMBL" id="BSYO01000013">
    <property type="protein sequence ID" value="GMH13519.1"/>
    <property type="molecule type" value="Genomic_DNA"/>
</dbReference>
<proteinExistence type="predicted"/>
<evidence type="ECO:0000313" key="2">
    <source>
        <dbReference type="Proteomes" id="UP001279734"/>
    </source>
</evidence>
<gene>
    <name evidence="1" type="ORF">Nepgr_015360</name>
</gene>
<protein>
    <submittedName>
        <fullName evidence="1">Uncharacterized protein</fullName>
    </submittedName>
</protein>